<evidence type="ECO:0008006" key="12">
    <source>
        <dbReference type="Google" id="ProtNLM"/>
    </source>
</evidence>
<evidence type="ECO:0000256" key="8">
    <source>
        <dbReference type="SAM" id="MobiDB-lite"/>
    </source>
</evidence>
<evidence type="ECO:0000256" key="1">
    <source>
        <dbReference type="ARBA" id="ARBA00004141"/>
    </source>
</evidence>
<dbReference type="InterPro" id="IPR026234">
    <property type="entry name" value="MRGPCRFAMILY"/>
</dbReference>
<evidence type="ECO:0000256" key="2">
    <source>
        <dbReference type="ARBA" id="ARBA00022692"/>
    </source>
</evidence>
<feature type="transmembrane region" description="Helical" evidence="9">
    <location>
        <begin position="230"/>
        <end position="251"/>
    </location>
</feature>
<keyword evidence="4" id="KW-0297">G-protein coupled receptor</keyword>
<sequence>MCTDPLCLLLPHCEQGAAEEPHGPSRDSPSTDSPSTLTTARGHIPLPAQCPSMEVTTVSPSPASPTEWDNVCEIDVTNVAIHSVTLLVCLCGLVGNGAVLRHLSLKLHNAGIFDLAFTDFLFLLFTVPSALLLLVEDVSCSPILPLLYLSFLFQLSVVSCFWVLFRMMYTSSVVNMYKLCIFCCRCVLPERLLWLVDSLQYWVFFSLFTVIPAVTNLCPAQQQEQCQAALISMYALILPLFVAPLVISSTIDIINTKCSANKRYIVISLVMVFILLFSSCNFLHQLGYTLVSSEVLFLLNCIHSSIKPFIYFVVGRCWSPCSMGSFRLSLQRVFDEQEEEDAHSNDASMDTGV</sequence>
<evidence type="ECO:0000256" key="7">
    <source>
        <dbReference type="ARBA" id="ARBA00023224"/>
    </source>
</evidence>
<comment type="subcellular location">
    <subcellularLocation>
        <location evidence="1">Membrane</location>
        <topology evidence="1">Multi-pass membrane protein</topology>
    </subcellularLocation>
</comment>
<dbReference type="SUPFAM" id="SSF81321">
    <property type="entry name" value="Family A G protein-coupled receptor-like"/>
    <property type="match status" value="1"/>
</dbReference>
<accession>A0A3M0JT65</accession>
<evidence type="ECO:0000313" key="11">
    <source>
        <dbReference type="Proteomes" id="UP000269221"/>
    </source>
</evidence>
<proteinExistence type="predicted"/>
<evidence type="ECO:0000256" key="6">
    <source>
        <dbReference type="ARBA" id="ARBA00023170"/>
    </source>
</evidence>
<organism evidence="10 11">
    <name type="scientific">Hirundo rustica rustica</name>
    <dbReference type="NCBI Taxonomy" id="333673"/>
    <lineage>
        <taxon>Eukaryota</taxon>
        <taxon>Metazoa</taxon>
        <taxon>Chordata</taxon>
        <taxon>Craniata</taxon>
        <taxon>Vertebrata</taxon>
        <taxon>Euteleostomi</taxon>
        <taxon>Archelosauria</taxon>
        <taxon>Archosauria</taxon>
        <taxon>Dinosauria</taxon>
        <taxon>Saurischia</taxon>
        <taxon>Theropoda</taxon>
        <taxon>Coelurosauria</taxon>
        <taxon>Aves</taxon>
        <taxon>Neognathae</taxon>
        <taxon>Neoaves</taxon>
        <taxon>Telluraves</taxon>
        <taxon>Australaves</taxon>
        <taxon>Passeriformes</taxon>
        <taxon>Sylvioidea</taxon>
        <taxon>Hirundinidae</taxon>
        <taxon>Hirundo</taxon>
    </lineage>
</organism>
<dbReference type="EMBL" id="QRBI01000154">
    <property type="protein sequence ID" value="RMB98056.1"/>
    <property type="molecule type" value="Genomic_DNA"/>
</dbReference>
<name>A0A3M0JT65_HIRRU</name>
<evidence type="ECO:0000313" key="10">
    <source>
        <dbReference type="EMBL" id="RMB98056.1"/>
    </source>
</evidence>
<comment type="caution">
    <text evidence="10">The sequence shown here is derived from an EMBL/GenBank/DDBJ whole genome shotgun (WGS) entry which is preliminary data.</text>
</comment>
<dbReference type="GO" id="GO:0005886">
    <property type="term" value="C:plasma membrane"/>
    <property type="evidence" value="ECO:0007669"/>
    <property type="project" value="TreeGrafter"/>
</dbReference>
<feature type="transmembrane region" description="Helical" evidence="9">
    <location>
        <begin position="146"/>
        <end position="165"/>
    </location>
</feature>
<feature type="transmembrane region" description="Helical" evidence="9">
    <location>
        <begin position="79"/>
        <end position="100"/>
    </location>
</feature>
<keyword evidence="2 9" id="KW-0812">Transmembrane</keyword>
<dbReference type="GO" id="GO:0004930">
    <property type="term" value="F:G protein-coupled receptor activity"/>
    <property type="evidence" value="ECO:0007669"/>
    <property type="project" value="UniProtKB-KW"/>
</dbReference>
<feature type="transmembrane region" description="Helical" evidence="9">
    <location>
        <begin position="112"/>
        <end position="134"/>
    </location>
</feature>
<feature type="transmembrane region" description="Helical" evidence="9">
    <location>
        <begin position="295"/>
        <end position="314"/>
    </location>
</feature>
<keyword evidence="3 9" id="KW-1133">Transmembrane helix</keyword>
<feature type="region of interest" description="Disordered" evidence="8">
    <location>
        <begin position="18"/>
        <end position="38"/>
    </location>
</feature>
<dbReference type="AlphaFoldDB" id="A0A3M0JT65"/>
<dbReference type="PANTHER" id="PTHR11334">
    <property type="entry name" value="MAS-RELATED G-PROTEIN COUPLED RECEPTOR"/>
    <property type="match status" value="1"/>
</dbReference>
<dbReference type="PANTHER" id="PTHR11334:SF68">
    <property type="entry name" value="G-PROTEIN COUPLED RECEPTORS FAMILY 1 PROFILE DOMAIN-CONTAINING PROTEIN-RELATED"/>
    <property type="match status" value="1"/>
</dbReference>
<feature type="transmembrane region" description="Helical" evidence="9">
    <location>
        <begin position="263"/>
        <end position="283"/>
    </location>
</feature>
<evidence type="ECO:0000256" key="4">
    <source>
        <dbReference type="ARBA" id="ARBA00023040"/>
    </source>
</evidence>
<keyword evidence="5 9" id="KW-0472">Membrane</keyword>
<evidence type="ECO:0000256" key="3">
    <source>
        <dbReference type="ARBA" id="ARBA00022989"/>
    </source>
</evidence>
<protein>
    <recommendedName>
        <fullName evidence="12">G-protein coupled receptors family 1 profile domain-containing protein</fullName>
    </recommendedName>
</protein>
<reference evidence="10 11" key="1">
    <citation type="submission" date="2018-07" db="EMBL/GenBank/DDBJ databases">
        <title>A high quality draft genome assembly of the barn swallow (H. rustica rustica).</title>
        <authorList>
            <person name="Formenti G."/>
            <person name="Chiara M."/>
            <person name="Poveda L."/>
            <person name="Francoijs K.-J."/>
            <person name="Bonisoli-Alquati A."/>
            <person name="Canova L."/>
            <person name="Gianfranceschi L."/>
            <person name="Horner D.S."/>
            <person name="Saino N."/>
        </authorList>
    </citation>
    <scope>NUCLEOTIDE SEQUENCE [LARGE SCALE GENOMIC DNA]</scope>
    <source>
        <strain evidence="10">Chelidonia</strain>
        <tissue evidence="10">Blood</tissue>
    </source>
</reference>
<evidence type="ECO:0000256" key="5">
    <source>
        <dbReference type="ARBA" id="ARBA00023136"/>
    </source>
</evidence>
<keyword evidence="6" id="KW-0675">Receptor</keyword>
<dbReference type="OrthoDB" id="9212336at2759"/>
<keyword evidence="11" id="KW-1185">Reference proteome</keyword>
<keyword evidence="7" id="KW-0807">Transducer</keyword>
<evidence type="ECO:0000256" key="9">
    <source>
        <dbReference type="SAM" id="Phobius"/>
    </source>
</evidence>
<gene>
    <name evidence="10" type="ORF">DUI87_25534</name>
</gene>
<feature type="compositionally biased region" description="Low complexity" evidence="8">
    <location>
        <begin position="26"/>
        <end position="38"/>
    </location>
</feature>
<feature type="transmembrane region" description="Helical" evidence="9">
    <location>
        <begin position="201"/>
        <end position="218"/>
    </location>
</feature>
<dbReference type="Proteomes" id="UP000269221">
    <property type="component" value="Unassembled WGS sequence"/>
</dbReference>